<gene>
    <name evidence="2" type="ORF">H8S33_06455</name>
</gene>
<sequence>MKTISFKRTAAGKYREFKRNRYYQSSTTVSNETPNYSNTPPNLNNQEANPPSPALLERLKHEWQSNNLNTQWLEGLQALFHALQSEEGKKYRKVLVDGVGKVAKKIPYEKVVNMMAKDQNLSELLKNLGGNGNASDLLSNMMNDPEMRKAAMDMMQEMLSDEKKMEEMTDLMSKVLKSNKE</sequence>
<protein>
    <submittedName>
        <fullName evidence="2">Uncharacterized protein</fullName>
    </submittedName>
</protein>
<dbReference type="RefSeq" id="WP_186869178.1">
    <property type="nucleotide sequence ID" value="NZ_JACOOL010000004.1"/>
</dbReference>
<name>A0A923L4S2_9BACI</name>
<reference evidence="2" key="1">
    <citation type="submission" date="2020-08" db="EMBL/GenBank/DDBJ databases">
        <title>Genome public.</title>
        <authorList>
            <person name="Liu C."/>
            <person name="Sun Q."/>
        </authorList>
    </citation>
    <scope>NUCLEOTIDE SEQUENCE</scope>
    <source>
        <strain evidence="2">BX22</strain>
    </source>
</reference>
<evidence type="ECO:0000256" key="1">
    <source>
        <dbReference type="SAM" id="MobiDB-lite"/>
    </source>
</evidence>
<proteinExistence type="predicted"/>
<dbReference type="EMBL" id="JACOOL010000004">
    <property type="protein sequence ID" value="MBC5636465.1"/>
    <property type="molecule type" value="Genomic_DNA"/>
</dbReference>
<evidence type="ECO:0000313" key="2">
    <source>
        <dbReference type="EMBL" id="MBC5636465.1"/>
    </source>
</evidence>
<organism evidence="2 3">
    <name type="scientific">Ornithinibacillus hominis</name>
    <dbReference type="NCBI Taxonomy" id="2763055"/>
    <lineage>
        <taxon>Bacteria</taxon>
        <taxon>Bacillati</taxon>
        <taxon>Bacillota</taxon>
        <taxon>Bacilli</taxon>
        <taxon>Bacillales</taxon>
        <taxon>Bacillaceae</taxon>
        <taxon>Ornithinibacillus</taxon>
    </lineage>
</organism>
<evidence type="ECO:0000313" key="3">
    <source>
        <dbReference type="Proteomes" id="UP000637359"/>
    </source>
</evidence>
<dbReference type="Proteomes" id="UP000637359">
    <property type="component" value="Unassembled WGS sequence"/>
</dbReference>
<feature type="region of interest" description="Disordered" evidence="1">
    <location>
        <begin position="22"/>
        <end position="52"/>
    </location>
</feature>
<accession>A0A923L4S2</accession>
<feature type="compositionally biased region" description="Polar residues" evidence="1">
    <location>
        <begin position="22"/>
        <end position="49"/>
    </location>
</feature>
<comment type="caution">
    <text evidence="2">The sequence shown here is derived from an EMBL/GenBank/DDBJ whole genome shotgun (WGS) entry which is preliminary data.</text>
</comment>
<dbReference type="AlphaFoldDB" id="A0A923L4S2"/>
<keyword evidence="3" id="KW-1185">Reference proteome</keyword>